<dbReference type="AlphaFoldDB" id="A0A8J9VKU2"/>
<dbReference type="Pfam" id="PF09779">
    <property type="entry name" value="Ima1_N"/>
    <property type="match status" value="1"/>
</dbReference>
<feature type="transmembrane region" description="Helical" evidence="8">
    <location>
        <begin position="661"/>
        <end position="683"/>
    </location>
</feature>
<evidence type="ECO:0000256" key="1">
    <source>
        <dbReference type="ARBA" id="ARBA00004473"/>
    </source>
</evidence>
<keyword evidence="5 8" id="KW-0472">Membrane</keyword>
<keyword evidence="4 8" id="KW-1133">Transmembrane helix</keyword>
<comment type="subcellular location">
    <subcellularLocation>
        <location evidence="1">Nucleus inner membrane</location>
        <topology evidence="1">Multi-pass membrane protein</topology>
    </subcellularLocation>
</comment>
<keyword evidence="6" id="KW-0539">Nucleus</keyword>
<reference evidence="11" key="1">
    <citation type="submission" date="2022-01" db="EMBL/GenBank/DDBJ databases">
        <authorList>
            <person name="Braso-Vives M."/>
        </authorList>
    </citation>
    <scope>NUCLEOTIDE SEQUENCE</scope>
</reference>
<evidence type="ECO:0000256" key="5">
    <source>
        <dbReference type="ARBA" id="ARBA00023136"/>
    </source>
</evidence>
<evidence type="ECO:0000256" key="8">
    <source>
        <dbReference type="SAM" id="Phobius"/>
    </source>
</evidence>
<dbReference type="PANTHER" id="PTHR28646">
    <property type="entry name" value="TRANSMEMBRANE PROTEIN 201"/>
    <property type="match status" value="1"/>
</dbReference>
<evidence type="ECO:0000313" key="12">
    <source>
        <dbReference type="Proteomes" id="UP000838412"/>
    </source>
</evidence>
<dbReference type="InterPro" id="IPR018617">
    <property type="entry name" value="Ima1_N"/>
</dbReference>
<dbReference type="Proteomes" id="UP000838412">
    <property type="component" value="Chromosome 11"/>
</dbReference>
<dbReference type="OrthoDB" id="5966927at2759"/>
<proteinExistence type="inferred from homology"/>
<feature type="compositionally biased region" description="Low complexity" evidence="7">
    <location>
        <begin position="606"/>
        <end position="629"/>
    </location>
</feature>
<feature type="region of interest" description="Disordered" evidence="7">
    <location>
        <begin position="348"/>
        <end position="458"/>
    </location>
</feature>
<dbReference type="EMBL" id="OV696696">
    <property type="protein sequence ID" value="CAH1239774.1"/>
    <property type="molecule type" value="Genomic_DNA"/>
</dbReference>
<keyword evidence="12" id="KW-1185">Reference proteome</keyword>
<accession>A0A8J9VKU2</accession>
<feature type="domain" description="Ima1 N-terminal" evidence="9">
    <location>
        <begin position="50"/>
        <end position="171"/>
    </location>
</feature>
<dbReference type="GO" id="GO:0005637">
    <property type="term" value="C:nuclear inner membrane"/>
    <property type="evidence" value="ECO:0007669"/>
    <property type="project" value="UniProtKB-SubCell"/>
</dbReference>
<evidence type="ECO:0000256" key="4">
    <source>
        <dbReference type="ARBA" id="ARBA00022989"/>
    </source>
</evidence>
<evidence type="ECO:0000256" key="2">
    <source>
        <dbReference type="ARBA" id="ARBA00007600"/>
    </source>
</evidence>
<feature type="region of interest" description="Disordered" evidence="7">
    <location>
        <begin position="606"/>
        <end position="653"/>
    </location>
</feature>
<feature type="compositionally biased region" description="Polar residues" evidence="7">
    <location>
        <begin position="630"/>
        <end position="642"/>
    </location>
</feature>
<gene>
    <name evidence="11" type="primary">TMEM201</name>
    <name evidence="11" type="ORF">BLAG_LOCUS3964</name>
</gene>
<feature type="transmembrane region" description="Helical" evidence="8">
    <location>
        <begin position="323"/>
        <end position="340"/>
    </location>
</feature>
<feature type="transmembrane region" description="Helical" evidence="8">
    <location>
        <begin position="214"/>
        <end position="232"/>
    </location>
</feature>
<dbReference type="GO" id="GO:0030473">
    <property type="term" value="P:nuclear migration along microtubule"/>
    <property type="evidence" value="ECO:0007669"/>
    <property type="project" value="TreeGrafter"/>
</dbReference>
<dbReference type="GO" id="GO:0005521">
    <property type="term" value="F:lamin binding"/>
    <property type="evidence" value="ECO:0007669"/>
    <property type="project" value="TreeGrafter"/>
</dbReference>
<evidence type="ECO:0000256" key="6">
    <source>
        <dbReference type="ARBA" id="ARBA00023242"/>
    </source>
</evidence>
<organism evidence="11 12">
    <name type="scientific">Branchiostoma lanceolatum</name>
    <name type="common">Common lancelet</name>
    <name type="synonym">Amphioxus lanceolatum</name>
    <dbReference type="NCBI Taxonomy" id="7740"/>
    <lineage>
        <taxon>Eukaryota</taxon>
        <taxon>Metazoa</taxon>
        <taxon>Chordata</taxon>
        <taxon>Cephalochordata</taxon>
        <taxon>Leptocardii</taxon>
        <taxon>Amphioxiformes</taxon>
        <taxon>Branchiostomatidae</taxon>
        <taxon>Branchiostoma</taxon>
    </lineage>
</organism>
<dbReference type="InterPro" id="IPR018861">
    <property type="entry name" value="TMEM201_C"/>
</dbReference>
<evidence type="ECO:0000313" key="11">
    <source>
        <dbReference type="EMBL" id="CAH1239774.1"/>
    </source>
</evidence>
<feature type="transmembrane region" description="Helical" evidence="8">
    <location>
        <begin position="258"/>
        <end position="277"/>
    </location>
</feature>
<feature type="domain" description="Transmembrane protein 201 C-terminal" evidence="10">
    <location>
        <begin position="257"/>
        <end position="300"/>
    </location>
</feature>
<feature type="region of interest" description="Disordered" evidence="7">
    <location>
        <begin position="512"/>
        <end position="565"/>
    </location>
</feature>
<protein>
    <submittedName>
        <fullName evidence="11">TMEM201 protein</fullName>
    </submittedName>
</protein>
<name>A0A8J9VKU2_BRALA</name>
<comment type="similarity">
    <text evidence="2">Belongs to the TMEM201 family.</text>
</comment>
<feature type="transmembrane region" description="Helical" evidence="8">
    <location>
        <begin position="286"/>
        <end position="303"/>
    </location>
</feature>
<evidence type="ECO:0000259" key="9">
    <source>
        <dbReference type="Pfam" id="PF09779"/>
    </source>
</evidence>
<dbReference type="Pfam" id="PF10476">
    <property type="entry name" value="DUF2448"/>
    <property type="match status" value="1"/>
</dbReference>
<evidence type="ECO:0000256" key="3">
    <source>
        <dbReference type="ARBA" id="ARBA00022692"/>
    </source>
</evidence>
<evidence type="ECO:0000259" key="10">
    <source>
        <dbReference type="Pfam" id="PF10476"/>
    </source>
</evidence>
<keyword evidence="3 8" id="KW-0812">Transmembrane</keyword>
<dbReference type="GO" id="GO:0051015">
    <property type="term" value="F:actin filament binding"/>
    <property type="evidence" value="ECO:0007669"/>
    <property type="project" value="TreeGrafter"/>
</dbReference>
<sequence>MEQGSNTTGSFEFGDGHSTTVAMATAAGGLLIVGLLLKKVFRSPPADVEVNCWFCQTDCTVPHGNQNCWDCPHCDQYNGFQEDGDYNKPIPAQHLEELNYDRVSAVPTPGVTSARTWNILCPSCNRNQLLKVQQLAEFVPTDEAAFDEEVEAYRWRLEHLYQLCGPCQVAVGCHLRRQDQTILAGFMGDRLRVFHPRNYAGAVLTVKTPAHITILRLAAAIVAVLLVLLNLLRSKTLPANLQKKLPDIVHDVVETESVYTVVFVGLFVKLTAVLLAGKDRLRRRDALCVLLWLLTLVMHIPWGVGKLPPGVGMIPPRVQSWCYVAISMSSLLSTLLCVFGKNKKVQKPKKPETLRPLSPWGSDASYLSGSPPSVPSTPSTSAYSTPRPRSPLKSVRQTPSRAPVSDNFDTLSIGRQSCRSSHSHTGPFGLTHSSPASLFTNSRKMSPQFTNTLPRLDTTLPETGRTLLQFDTALPQFGGSPQLGRNSPQLDSTVPESMKRLPQFDMRMLPQFGRSPQFGRNSPLFGEPTSSLRYRSQRPIISPAKFQPPSRLARQSPSRELIGVKSLSIHDDGEIRKRPRQLFSKGEEPLTVQLEQEADIQYETSSAYGSGSVSGSDAGSSDGGNTTSSCRVHSTTTDQTENPWRPVSPEKKTAGPPGNLFAWKWLFGLSVGCNTVLVAYVIMQFVSAYQ</sequence>
<dbReference type="PANTHER" id="PTHR28646:SF1">
    <property type="entry name" value="TRANSMEMBRANE PROTEIN 201"/>
    <property type="match status" value="1"/>
</dbReference>
<feature type="compositionally biased region" description="Polar residues" evidence="7">
    <location>
        <begin position="407"/>
        <end position="424"/>
    </location>
</feature>
<evidence type="ECO:0000256" key="7">
    <source>
        <dbReference type="SAM" id="MobiDB-lite"/>
    </source>
</evidence>
<feature type="compositionally biased region" description="Polar residues" evidence="7">
    <location>
        <begin position="431"/>
        <end position="453"/>
    </location>
</feature>
<dbReference type="InterPro" id="IPR040041">
    <property type="entry name" value="TMEM201"/>
</dbReference>
<feature type="transmembrane region" description="Helical" evidence="8">
    <location>
        <begin position="20"/>
        <end position="37"/>
    </location>
</feature>
<feature type="compositionally biased region" description="Low complexity" evidence="7">
    <location>
        <begin position="376"/>
        <end position="387"/>
    </location>
</feature>